<dbReference type="InterPro" id="IPR007361">
    <property type="entry name" value="DUF427"/>
</dbReference>
<dbReference type="Pfam" id="PF04248">
    <property type="entry name" value="NTP_transf_9"/>
    <property type="match status" value="2"/>
</dbReference>
<feature type="domain" description="DUF427" evidence="1">
    <location>
        <begin position="156"/>
        <end position="248"/>
    </location>
</feature>
<comment type="caution">
    <text evidence="2">The sequence shown here is derived from an EMBL/GenBank/DDBJ whole genome shotgun (WGS) entry which is preliminary data.</text>
</comment>
<dbReference type="OrthoDB" id="18996at2759"/>
<accession>A0A3M2SGS9</accession>
<sequence>MQRKQGIIELGRRLIEHGPKKTLEAARRVRAIHNHTVIADTTKGVYVWEHDFYPAIYIPHKDLINSKLSDKEEIRVEGKGLASLAELIVSAHDGVNEAKIENVLRFDDDKKLGALAGLLRIEFGSIDQWLEEDTPIYVHPKDPFKRVDILPSQRPIEVQVMGKTVAKASSSMHLFETGLPTRYYLPLGAIDQTVLRKSDHKTKCPYKGEAEYYHVVVDGQEMKNLAWYYRLPTHESAAIAGLVCFYNEKVDTILGGEPLSRPKTHFA</sequence>
<proteinExistence type="predicted"/>
<feature type="domain" description="DUF427" evidence="1">
    <location>
        <begin position="29"/>
        <end position="92"/>
    </location>
</feature>
<keyword evidence="3" id="KW-1185">Reference proteome</keyword>
<evidence type="ECO:0000313" key="2">
    <source>
        <dbReference type="EMBL" id="RMJ16769.1"/>
    </source>
</evidence>
<dbReference type="PANTHER" id="PTHR34310">
    <property type="entry name" value="DUF427 DOMAIN PROTEIN (AFU_ORTHOLOGUE AFUA_3G02220)"/>
    <property type="match status" value="1"/>
</dbReference>
<dbReference type="Proteomes" id="UP000277212">
    <property type="component" value="Unassembled WGS sequence"/>
</dbReference>
<gene>
    <name evidence="2" type="ORF">CDV36_003536</name>
</gene>
<evidence type="ECO:0000259" key="1">
    <source>
        <dbReference type="Pfam" id="PF04248"/>
    </source>
</evidence>
<dbReference type="AlphaFoldDB" id="A0A3M2SGS9"/>
<dbReference type="InterPro" id="IPR038694">
    <property type="entry name" value="DUF427_sf"/>
</dbReference>
<dbReference type="Gene3D" id="2.170.150.40">
    <property type="entry name" value="Domain of unknown function (DUF427)"/>
    <property type="match status" value="2"/>
</dbReference>
<dbReference type="PANTHER" id="PTHR34310:SF9">
    <property type="entry name" value="BLR5716 PROTEIN"/>
    <property type="match status" value="1"/>
</dbReference>
<evidence type="ECO:0000313" key="3">
    <source>
        <dbReference type="Proteomes" id="UP000277212"/>
    </source>
</evidence>
<reference evidence="2 3" key="1">
    <citation type="submission" date="2017-06" db="EMBL/GenBank/DDBJ databases">
        <title>Comparative genomic analysis of Ambrosia Fusariam Clade fungi.</title>
        <authorList>
            <person name="Stajich J.E."/>
            <person name="Carrillo J."/>
            <person name="Kijimoto T."/>
            <person name="Eskalen A."/>
            <person name="O'Donnell K."/>
            <person name="Kasson M."/>
        </authorList>
    </citation>
    <scope>NUCLEOTIDE SEQUENCE [LARGE SCALE GENOMIC DNA]</scope>
    <source>
        <strain evidence="2">UCR3666</strain>
    </source>
</reference>
<dbReference type="EMBL" id="NKUJ01000042">
    <property type="protein sequence ID" value="RMJ16769.1"/>
    <property type="molecule type" value="Genomic_DNA"/>
</dbReference>
<organism evidence="2 3">
    <name type="scientific">Fusarium kuroshium</name>
    <dbReference type="NCBI Taxonomy" id="2010991"/>
    <lineage>
        <taxon>Eukaryota</taxon>
        <taxon>Fungi</taxon>
        <taxon>Dikarya</taxon>
        <taxon>Ascomycota</taxon>
        <taxon>Pezizomycotina</taxon>
        <taxon>Sordariomycetes</taxon>
        <taxon>Hypocreomycetidae</taxon>
        <taxon>Hypocreales</taxon>
        <taxon>Nectriaceae</taxon>
        <taxon>Fusarium</taxon>
        <taxon>Fusarium solani species complex</taxon>
    </lineage>
</organism>
<dbReference type="STRING" id="2010991.A0A3M2SGS9"/>
<protein>
    <recommendedName>
        <fullName evidence="1">DUF427 domain-containing protein</fullName>
    </recommendedName>
</protein>
<name>A0A3M2SGS9_9HYPO</name>